<dbReference type="FunFam" id="2.40.50.140:FF:000041">
    <property type="entry name" value="Replication protein A subunit"/>
    <property type="match status" value="1"/>
</dbReference>
<evidence type="ECO:0000256" key="9">
    <source>
        <dbReference type="SAM" id="MobiDB-lite"/>
    </source>
</evidence>
<evidence type="ECO:0000259" key="12">
    <source>
        <dbReference type="Pfam" id="PF16900"/>
    </source>
</evidence>
<accession>A0A813HB89</accession>
<comment type="similarity">
    <text evidence="1">Belongs to the replication factor A protein 1 family.</text>
</comment>
<dbReference type="InterPro" id="IPR051821">
    <property type="entry name" value="Asp/Asn_beta-hydroxylase"/>
</dbReference>
<sequence length="1298" mass="140334">MLTGVSPGAFLLGALLLGSFFLAAVAPLAPAQEVSAQCLVVLPSRHTKALVASGARGLLRAPAAGKALQVLRAVQSFSGHSSRGCRCRAQVAGNPEVSRAALDWAQQTSSLLDQAWYRGQRPLGRRGRVLLRVSGALLGVAAQLCNHLAVSGEQLASSCVAVLGSRAMELLRRAGAHYAADGLFQQLSSGSVAPAWVHPWQTPARFVRGLRSRPTWSRAELEAEGPDTAAARIAAALEDNFPRILEDLGRIRRRGRWPAAYGPELIQEPQNWTKFLLYHGDLFAETAPPPGLPFERYQKRQLHAGLCETLTRNTCELLRELLPGLRHPELAYLQPDHEQVAFFRLKPGSRINFHQASQNGRLTLHLCLRGCGGSSRIQVGPRVMGWTQGRVIAFDDSYLHRVRIDPAKDRWILHVMTMHPGIDNPEKLARAVGEGQAIQAIWRAHESPGDLTRPGYWLVLVLTGTLKEEEEQEEEDEEQKEEEPAEEEEAAPPINLTTSTLEGEELIFQGRLNLARRLGSSPFCVQSQVRHVSREPCGGCQPGLGLSESGSEYGRARRLPTKLLGEDEERRGFASPCQGVRFNRHRGIEETRYPSIEEPGKRGIVELKKGGVETSINQAIHESRTRGIEEQREINPGIEALRNRGSKESRTRGIQASRNQGVEKSRCEESMPRGTEGRVQLADDAQVVQGALRTSFSDAQGIQPGSLLRLRRFHIQSFQNSQLLVILEADVVGLLAPGLRTGQNFLASPALDQVDGSHAHALTTPERRPGGGLFGQEDLSSSAAKTRAPLAPGPSGPFGAPQRGHGIAQPLFGGAAADKCISEAETQGAPPSAFADGSSSGSAYRGDAPHRSATASPFGGPFGAASRTGDSALGAMQANPYGGISGTPALAASAGRFLGAAGGSATQPPGKFTPVSLLSPYSSRWQIKARVIGKGDVRRFTNAKGEGQLLKVDLADKSGEISATFFGRAVEKFNALLLPGKVYSFSKGQIKKANKRFDKGEHALTFEEHAEIVPAEEDQDIPERWKDFQVLAEAATSLPLNTLVDVKAVIFSVEEPFTFTAKNSGKEMTKRTLGLWDPSGPDGSFTLDLTLWGERALDSQYKVGDVIFLKSARIGEYQDQKNLSSPVQLELSPDHPEAFPLKSMFEVRQAASPLGSAALNRATRPGGTAGARQTLEECKAADLDLGPSVAFSQAQGGSGQRSVNRHIVAATVLGMSEREPYYPSCPELVDAIARSGQSQAQSLPEKRSCNKKTTQDGTTGVWRCAAGHCCQQPVFRYICKLKVADHTECAPLPRLQRF</sequence>
<gene>
    <name evidence="13" type="ORF">PGLA1383_LOCUS50559</name>
</gene>
<dbReference type="GO" id="GO:0003677">
    <property type="term" value="F:DNA binding"/>
    <property type="evidence" value="ECO:0007669"/>
    <property type="project" value="UniProtKB-KW"/>
</dbReference>
<evidence type="ECO:0000259" key="11">
    <source>
        <dbReference type="Pfam" id="PF05118"/>
    </source>
</evidence>
<feature type="region of interest" description="Disordered" evidence="9">
    <location>
        <begin position="468"/>
        <end position="500"/>
    </location>
</feature>
<dbReference type="CDD" id="cd04474">
    <property type="entry name" value="RPA1_DBD_A"/>
    <property type="match status" value="1"/>
</dbReference>
<keyword evidence="7" id="KW-0560">Oxidoreductase</keyword>
<keyword evidence="6" id="KW-0223">Dioxygenase</keyword>
<dbReference type="InterPro" id="IPR012340">
    <property type="entry name" value="NA-bd_OB-fold"/>
</dbReference>
<dbReference type="OrthoDB" id="1751331at2759"/>
<dbReference type="InterPro" id="IPR031657">
    <property type="entry name" value="REPA_OB_2"/>
</dbReference>
<feature type="domain" description="Aspartyl/asparaginy/proline hydroxylase" evidence="11">
    <location>
        <begin position="238"/>
        <end position="420"/>
    </location>
</feature>
<evidence type="ECO:0000313" key="14">
    <source>
        <dbReference type="Proteomes" id="UP000654075"/>
    </source>
</evidence>
<keyword evidence="10" id="KW-0732">Signal</keyword>
<feature type="region of interest" description="Disordered" evidence="9">
    <location>
        <begin position="761"/>
        <end position="809"/>
    </location>
</feature>
<keyword evidence="14" id="KW-1185">Reference proteome</keyword>
<dbReference type="Proteomes" id="UP000654075">
    <property type="component" value="Unassembled WGS sequence"/>
</dbReference>
<dbReference type="PANTHER" id="PTHR46332">
    <property type="entry name" value="ASPARTATE BETA-HYDROXYLASE DOMAIN-CONTAINING PROTEIN 2"/>
    <property type="match status" value="1"/>
</dbReference>
<feature type="region of interest" description="Disordered" evidence="9">
    <location>
        <begin position="824"/>
        <end position="863"/>
    </location>
</feature>
<evidence type="ECO:0000256" key="8">
    <source>
        <dbReference type="ARBA" id="ARBA00023125"/>
    </source>
</evidence>
<evidence type="ECO:0000256" key="1">
    <source>
        <dbReference type="ARBA" id="ARBA00005690"/>
    </source>
</evidence>
<dbReference type="Pfam" id="PF05118">
    <property type="entry name" value="Asp_Arg_Hydrox"/>
    <property type="match status" value="1"/>
</dbReference>
<evidence type="ECO:0000256" key="7">
    <source>
        <dbReference type="ARBA" id="ARBA00023002"/>
    </source>
</evidence>
<proteinExistence type="inferred from homology"/>
<evidence type="ECO:0000256" key="10">
    <source>
        <dbReference type="SAM" id="SignalP"/>
    </source>
</evidence>
<feature type="chain" id="PRO_5032418022" description="Aspartyl/asparaginy/proline hydroxylase domain-containing protein" evidence="10">
    <location>
        <begin position="32"/>
        <end position="1298"/>
    </location>
</feature>
<feature type="compositionally biased region" description="Basic and acidic residues" evidence="9">
    <location>
        <begin position="641"/>
        <end position="651"/>
    </location>
</feature>
<dbReference type="PANTHER" id="PTHR46332:SF5">
    <property type="entry name" value="ASPARTATE BETA-HYDROXYLASE DOMAIN CONTAINING 2"/>
    <property type="match status" value="1"/>
</dbReference>
<dbReference type="GO" id="GO:0016020">
    <property type="term" value="C:membrane"/>
    <property type="evidence" value="ECO:0007669"/>
    <property type="project" value="TreeGrafter"/>
</dbReference>
<evidence type="ECO:0000256" key="3">
    <source>
        <dbReference type="ARBA" id="ARBA00022723"/>
    </source>
</evidence>
<organism evidence="13 14">
    <name type="scientific">Polarella glacialis</name>
    <name type="common">Dinoflagellate</name>
    <dbReference type="NCBI Taxonomy" id="89957"/>
    <lineage>
        <taxon>Eukaryota</taxon>
        <taxon>Sar</taxon>
        <taxon>Alveolata</taxon>
        <taxon>Dinophyceae</taxon>
        <taxon>Suessiales</taxon>
        <taxon>Suessiaceae</taxon>
        <taxon>Polarella</taxon>
    </lineage>
</organism>
<dbReference type="Pfam" id="PF16900">
    <property type="entry name" value="REPA_OB_2"/>
    <property type="match status" value="1"/>
</dbReference>
<feature type="signal peptide" evidence="10">
    <location>
        <begin position="1"/>
        <end position="31"/>
    </location>
</feature>
<dbReference type="SUPFAM" id="SSF50249">
    <property type="entry name" value="Nucleic acid-binding proteins"/>
    <property type="match status" value="3"/>
</dbReference>
<feature type="region of interest" description="Disordered" evidence="9">
    <location>
        <begin position="640"/>
        <end position="677"/>
    </location>
</feature>
<dbReference type="InterPro" id="IPR027443">
    <property type="entry name" value="IPNS-like_sf"/>
</dbReference>
<evidence type="ECO:0000313" key="13">
    <source>
        <dbReference type="EMBL" id="CAE8634949.1"/>
    </source>
</evidence>
<dbReference type="GO" id="GO:0008270">
    <property type="term" value="F:zinc ion binding"/>
    <property type="evidence" value="ECO:0007669"/>
    <property type="project" value="UniProtKB-KW"/>
</dbReference>
<reference evidence="13" key="1">
    <citation type="submission" date="2021-02" db="EMBL/GenBank/DDBJ databases">
        <authorList>
            <person name="Dougan E. K."/>
            <person name="Rhodes N."/>
            <person name="Thang M."/>
            <person name="Chan C."/>
        </authorList>
    </citation>
    <scope>NUCLEOTIDE SEQUENCE</scope>
</reference>
<evidence type="ECO:0000256" key="4">
    <source>
        <dbReference type="ARBA" id="ARBA00022771"/>
    </source>
</evidence>
<dbReference type="InterPro" id="IPR007803">
    <property type="entry name" value="Asp/Arg/Pro-Hydrxlase"/>
</dbReference>
<dbReference type="Gene3D" id="2.60.120.330">
    <property type="entry name" value="B-lactam Antibiotic, Isopenicillin N Synthase, Chain"/>
    <property type="match status" value="1"/>
</dbReference>
<name>A0A813HB89_POLGL</name>
<dbReference type="GO" id="GO:0051213">
    <property type="term" value="F:dioxygenase activity"/>
    <property type="evidence" value="ECO:0007669"/>
    <property type="project" value="UniProtKB-KW"/>
</dbReference>
<evidence type="ECO:0000256" key="6">
    <source>
        <dbReference type="ARBA" id="ARBA00022964"/>
    </source>
</evidence>
<keyword evidence="5" id="KW-0862">Zinc</keyword>
<comment type="similarity">
    <text evidence="2">Belongs to the aspartyl/asparaginyl beta-hydroxylase family.</text>
</comment>
<dbReference type="CDD" id="cd04475">
    <property type="entry name" value="RPA1_DBD_B"/>
    <property type="match status" value="1"/>
</dbReference>
<feature type="compositionally biased region" description="Low complexity" evidence="9">
    <location>
        <begin position="828"/>
        <end position="843"/>
    </location>
</feature>
<evidence type="ECO:0000256" key="5">
    <source>
        <dbReference type="ARBA" id="ARBA00022833"/>
    </source>
</evidence>
<protein>
    <recommendedName>
        <fullName evidence="15">Aspartyl/asparaginy/proline hydroxylase domain-containing protein</fullName>
    </recommendedName>
</protein>
<keyword evidence="8" id="KW-0238">DNA-binding</keyword>
<evidence type="ECO:0008006" key="15">
    <source>
        <dbReference type="Google" id="ProtNLM"/>
    </source>
</evidence>
<feature type="compositionally biased region" description="Basic and acidic residues" evidence="9">
    <location>
        <begin position="661"/>
        <end position="671"/>
    </location>
</feature>
<comment type="caution">
    <text evidence="13">The sequence shown here is derived from an EMBL/GenBank/DDBJ whole genome shotgun (WGS) entry which is preliminary data.</text>
</comment>
<dbReference type="Gene3D" id="2.40.50.140">
    <property type="entry name" value="Nucleic acid-binding proteins"/>
    <property type="match status" value="3"/>
</dbReference>
<feature type="compositionally biased region" description="Acidic residues" evidence="9">
    <location>
        <begin position="468"/>
        <end position="490"/>
    </location>
</feature>
<evidence type="ECO:0000256" key="2">
    <source>
        <dbReference type="ARBA" id="ARBA00007730"/>
    </source>
</evidence>
<keyword evidence="3" id="KW-0479">Metal-binding</keyword>
<dbReference type="EMBL" id="CAJNNV010031185">
    <property type="protein sequence ID" value="CAE8634949.1"/>
    <property type="molecule type" value="Genomic_DNA"/>
</dbReference>
<keyword evidence="4" id="KW-0863">Zinc-finger</keyword>
<feature type="domain" description="Replication protein A OB" evidence="12">
    <location>
        <begin position="1038"/>
        <end position="1124"/>
    </location>
</feature>